<dbReference type="PANTHER" id="PTHR42788:SF17">
    <property type="entry name" value="ALIPHATIC SULFONATES IMPORT ATP-BINDING PROTEIN SSUB"/>
    <property type="match status" value="1"/>
</dbReference>
<feature type="domain" description="ABC transporter" evidence="7">
    <location>
        <begin position="16"/>
        <end position="231"/>
    </location>
</feature>
<evidence type="ECO:0000313" key="9">
    <source>
        <dbReference type="Proteomes" id="UP001500851"/>
    </source>
</evidence>
<evidence type="ECO:0000313" key="8">
    <source>
        <dbReference type="EMBL" id="GAA1788335.1"/>
    </source>
</evidence>
<evidence type="ECO:0000256" key="3">
    <source>
        <dbReference type="ARBA" id="ARBA00022741"/>
    </source>
</evidence>
<evidence type="ECO:0000256" key="2">
    <source>
        <dbReference type="ARBA" id="ARBA00022475"/>
    </source>
</evidence>
<dbReference type="InterPro" id="IPR017871">
    <property type="entry name" value="ABC_transporter-like_CS"/>
</dbReference>
<keyword evidence="1" id="KW-0813">Transport</keyword>
<keyword evidence="9" id="KW-1185">Reference proteome</keyword>
<dbReference type="SUPFAM" id="SSF52540">
    <property type="entry name" value="P-loop containing nucleoside triphosphate hydrolases"/>
    <property type="match status" value="1"/>
</dbReference>
<dbReference type="InterPro" id="IPR050166">
    <property type="entry name" value="ABC_transporter_ATP-bind"/>
</dbReference>
<dbReference type="Proteomes" id="UP001500851">
    <property type="component" value="Unassembled WGS sequence"/>
</dbReference>
<protein>
    <submittedName>
        <fullName evidence="8">ABC transporter ATP-binding protein</fullName>
    </submittedName>
</protein>
<keyword evidence="5" id="KW-1278">Translocase</keyword>
<dbReference type="InterPro" id="IPR003593">
    <property type="entry name" value="AAA+_ATPase"/>
</dbReference>
<evidence type="ECO:0000256" key="4">
    <source>
        <dbReference type="ARBA" id="ARBA00022840"/>
    </source>
</evidence>
<dbReference type="RefSeq" id="WP_344031336.1">
    <property type="nucleotide sequence ID" value="NZ_BAAAOB010000001.1"/>
</dbReference>
<organism evidence="8 9">
    <name type="scientific">Leucobacter iarius</name>
    <dbReference type="NCBI Taxonomy" id="333963"/>
    <lineage>
        <taxon>Bacteria</taxon>
        <taxon>Bacillati</taxon>
        <taxon>Actinomycetota</taxon>
        <taxon>Actinomycetes</taxon>
        <taxon>Micrococcales</taxon>
        <taxon>Microbacteriaceae</taxon>
        <taxon>Leucobacter</taxon>
    </lineage>
</organism>
<sequence>MSIDTAPIGTDEDLRVRVRGASLSFGGHPVLERIDLDVRSGEFVVLLGPSGTGKTSLLRVLAGLQRPDGGEVLVPERSTFVYQEPRLIPSKRVLANVAIGLPRTEATRAAAAHALEEVGLAGRERSWPATLSGGEAQRVALARALVREPQLLLLDEPFAALDAIKRIEMQTLVAELVDRHGPAVVLVTHDIDEAIRLADRILVLNAGGIAYQHVPDSARPRDPADASLVPLRQRLLEELHIR</sequence>
<dbReference type="GO" id="GO:0005524">
    <property type="term" value="F:ATP binding"/>
    <property type="evidence" value="ECO:0007669"/>
    <property type="project" value="UniProtKB-KW"/>
</dbReference>
<proteinExistence type="predicted"/>
<keyword evidence="4 8" id="KW-0067">ATP-binding</keyword>
<dbReference type="Pfam" id="PF00005">
    <property type="entry name" value="ABC_tran"/>
    <property type="match status" value="1"/>
</dbReference>
<reference evidence="9" key="1">
    <citation type="journal article" date="2019" name="Int. J. Syst. Evol. Microbiol.">
        <title>The Global Catalogue of Microorganisms (GCM) 10K type strain sequencing project: providing services to taxonomists for standard genome sequencing and annotation.</title>
        <authorList>
            <consortium name="The Broad Institute Genomics Platform"/>
            <consortium name="The Broad Institute Genome Sequencing Center for Infectious Disease"/>
            <person name="Wu L."/>
            <person name="Ma J."/>
        </authorList>
    </citation>
    <scope>NUCLEOTIDE SEQUENCE [LARGE SCALE GENOMIC DNA]</scope>
    <source>
        <strain evidence="9">JCM 14736</strain>
    </source>
</reference>
<dbReference type="InterPro" id="IPR027417">
    <property type="entry name" value="P-loop_NTPase"/>
</dbReference>
<evidence type="ECO:0000256" key="5">
    <source>
        <dbReference type="ARBA" id="ARBA00022967"/>
    </source>
</evidence>
<dbReference type="Gene3D" id="3.40.50.300">
    <property type="entry name" value="P-loop containing nucleotide triphosphate hydrolases"/>
    <property type="match status" value="1"/>
</dbReference>
<keyword evidence="6" id="KW-0472">Membrane</keyword>
<keyword evidence="2" id="KW-1003">Cell membrane</keyword>
<dbReference type="PANTHER" id="PTHR42788">
    <property type="entry name" value="TAURINE IMPORT ATP-BINDING PROTEIN-RELATED"/>
    <property type="match status" value="1"/>
</dbReference>
<dbReference type="SMART" id="SM00382">
    <property type="entry name" value="AAA"/>
    <property type="match status" value="1"/>
</dbReference>
<gene>
    <name evidence="8" type="ORF">GCM10009768_16710</name>
</gene>
<accession>A0ABP4XQN5</accession>
<dbReference type="EMBL" id="BAAAOB010000001">
    <property type="protein sequence ID" value="GAA1788335.1"/>
    <property type="molecule type" value="Genomic_DNA"/>
</dbReference>
<evidence type="ECO:0000259" key="7">
    <source>
        <dbReference type="PROSITE" id="PS50893"/>
    </source>
</evidence>
<evidence type="ECO:0000256" key="6">
    <source>
        <dbReference type="ARBA" id="ARBA00023136"/>
    </source>
</evidence>
<keyword evidence="3" id="KW-0547">Nucleotide-binding</keyword>
<evidence type="ECO:0000256" key="1">
    <source>
        <dbReference type="ARBA" id="ARBA00022448"/>
    </source>
</evidence>
<comment type="caution">
    <text evidence="8">The sequence shown here is derived from an EMBL/GenBank/DDBJ whole genome shotgun (WGS) entry which is preliminary data.</text>
</comment>
<dbReference type="PROSITE" id="PS00211">
    <property type="entry name" value="ABC_TRANSPORTER_1"/>
    <property type="match status" value="1"/>
</dbReference>
<dbReference type="InterPro" id="IPR003439">
    <property type="entry name" value="ABC_transporter-like_ATP-bd"/>
</dbReference>
<name>A0ABP4XQN5_9MICO</name>
<dbReference type="PROSITE" id="PS50893">
    <property type="entry name" value="ABC_TRANSPORTER_2"/>
    <property type="match status" value="1"/>
</dbReference>